<dbReference type="PANTHER" id="PTHR45866:SF1">
    <property type="entry name" value="DNA GYRASE SUBUNIT B, MITOCHONDRIAL"/>
    <property type="match status" value="1"/>
</dbReference>
<keyword evidence="5" id="KW-0067">ATP-binding</keyword>
<evidence type="ECO:0000256" key="2">
    <source>
        <dbReference type="ARBA" id="ARBA00010708"/>
    </source>
</evidence>
<keyword evidence="6" id="KW-0799">Topoisomerase</keyword>
<keyword evidence="8" id="KW-0413">Isomerase</keyword>
<evidence type="ECO:0000256" key="4">
    <source>
        <dbReference type="ARBA" id="ARBA00022741"/>
    </source>
</evidence>
<dbReference type="OrthoDB" id="6020049at2"/>
<evidence type="ECO:0000256" key="6">
    <source>
        <dbReference type="ARBA" id="ARBA00023029"/>
    </source>
</evidence>
<dbReference type="AlphaFoldDB" id="A0A2K1Q1J9"/>
<feature type="domain" description="Toprim" evidence="9">
    <location>
        <begin position="23"/>
        <end position="141"/>
    </location>
</feature>
<sequence length="219" mass="23846">MSAGRYSQAQAKFADSTTHGAGCELILVEGDSAARSVVAVRDARTQAVLPLQGKPLNAWRADAAKVRDNILYRQVAQALGLPDAILSEPANGPQAMRFERVVLLFDPDADGIHITALMLLYFARWLPELLERGQVWVVRPPMFTLTDAATGEIVQAYSPAHRDALRASMGGDVQCHRHLGLGSLPPELLRRTCVDPRTRQCRRAGKEDVDAVLASLMPG</sequence>
<dbReference type="PROSITE" id="PS50880">
    <property type="entry name" value="TOPRIM"/>
    <property type="match status" value="1"/>
</dbReference>
<keyword evidence="7" id="KW-0238">DNA-binding</keyword>
<keyword evidence="11" id="KW-1185">Reference proteome</keyword>
<dbReference type="EC" id="5.6.2.2" evidence="3"/>
<dbReference type="Gene3D" id="3.40.50.670">
    <property type="match status" value="1"/>
</dbReference>
<comment type="similarity">
    <text evidence="2">Belongs to the type II topoisomerase GyrB family.</text>
</comment>
<dbReference type="Pfam" id="PF01751">
    <property type="entry name" value="Toprim"/>
    <property type="match status" value="1"/>
</dbReference>
<dbReference type="PRINTS" id="PR00418">
    <property type="entry name" value="TPI2FAMILY"/>
</dbReference>
<protein>
    <recommendedName>
        <fullName evidence="3">DNA topoisomerase (ATP-hydrolyzing)</fullName>
        <ecNumber evidence="3">5.6.2.2</ecNumber>
    </recommendedName>
</protein>
<evidence type="ECO:0000313" key="11">
    <source>
        <dbReference type="Proteomes" id="UP000236220"/>
    </source>
</evidence>
<organism evidence="10 11">
    <name type="scientific">Solilutibacter silvestris</name>
    <dbReference type="NCBI Taxonomy" id="1645665"/>
    <lineage>
        <taxon>Bacteria</taxon>
        <taxon>Pseudomonadati</taxon>
        <taxon>Pseudomonadota</taxon>
        <taxon>Gammaproteobacteria</taxon>
        <taxon>Lysobacterales</taxon>
        <taxon>Lysobacteraceae</taxon>
        <taxon>Solilutibacter</taxon>
    </lineage>
</organism>
<proteinExistence type="inferred from homology"/>
<dbReference type="InterPro" id="IPR013760">
    <property type="entry name" value="Topo_IIA-like_dom_sf"/>
</dbReference>
<comment type="caution">
    <text evidence="10">The sequence shown here is derived from an EMBL/GenBank/DDBJ whole genome shotgun (WGS) entry which is preliminary data.</text>
</comment>
<dbReference type="GO" id="GO:0003918">
    <property type="term" value="F:DNA topoisomerase type II (double strand cut, ATP-hydrolyzing) activity"/>
    <property type="evidence" value="ECO:0007669"/>
    <property type="project" value="UniProtKB-EC"/>
</dbReference>
<evidence type="ECO:0000256" key="5">
    <source>
        <dbReference type="ARBA" id="ARBA00022840"/>
    </source>
</evidence>
<evidence type="ECO:0000256" key="8">
    <source>
        <dbReference type="ARBA" id="ARBA00023235"/>
    </source>
</evidence>
<dbReference type="GO" id="GO:0006265">
    <property type="term" value="P:DNA topological change"/>
    <property type="evidence" value="ECO:0007669"/>
    <property type="project" value="InterPro"/>
</dbReference>
<dbReference type="GO" id="GO:0005524">
    <property type="term" value="F:ATP binding"/>
    <property type="evidence" value="ECO:0007669"/>
    <property type="project" value="UniProtKB-KW"/>
</dbReference>
<evidence type="ECO:0000259" key="9">
    <source>
        <dbReference type="PROSITE" id="PS50880"/>
    </source>
</evidence>
<gene>
    <name evidence="10" type="ORF">Lysil_0531</name>
</gene>
<reference evidence="10 11" key="1">
    <citation type="submission" date="2017-08" db="EMBL/GenBank/DDBJ databases">
        <title>Lysobacter sylvestris genome.</title>
        <authorList>
            <person name="Zhang D.-C."/>
            <person name="Albuquerque L."/>
            <person name="Franca L."/>
            <person name="Froufe H.J.C."/>
            <person name="Barroso C."/>
            <person name="Egas C."/>
            <person name="Da Costa M."/>
            <person name="Margesin R."/>
        </authorList>
    </citation>
    <scope>NUCLEOTIDE SEQUENCE [LARGE SCALE GENOMIC DNA]</scope>
    <source>
        <strain evidence="10 11">AM20-91</strain>
    </source>
</reference>
<evidence type="ECO:0000256" key="3">
    <source>
        <dbReference type="ARBA" id="ARBA00012895"/>
    </source>
</evidence>
<dbReference type="Proteomes" id="UP000236220">
    <property type="component" value="Unassembled WGS sequence"/>
</dbReference>
<evidence type="ECO:0000256" key="1">
    <source>
        <dbReference type="ARBA" id="ARBA00000185"/>
    </source>
</evidence>
<evidence type="ECO:0000256" key="7">
    <source>
        <dbReference type="ARBA" id="ARBA00023125"/>
    </source>
</evidence>
<dbReference type="SUPFAM" id="SSF56719">
    <property type="entry name" value="Type II DNA topoisomerase"/>
    <property type="match status" value="1"/>
</dbReference>
<dbReference type="InterPro" id="IPR006171">
    <property type="entry name" value="TOPRIM_dom"/>
</dbReference>
<dbReference type="InterPro" id="IPR013759">
    <property type="entry name" value="Topo_IIA_B_C"/>
</dbReference>
<name>A0A2K1Q1J9_9GAMM</name>
<dbReference type="RefSeq" id="WP_103074029.1">
    <property type="nucleotide sequence ID" value="NZ_NPZB01000001.1"/>
</dbReference>
<accession>A0A2K1Q1J9</accession>
<keyword evidence="4" id="KW-0547">Nucleotide-binding</keyword>
<evidence type="ECO:0000313" key="10">
    <source>
        <dbReference type="EMBL" id="PNS08902.1"/>
    </source>
</evidence>
<dbReference type="EMBL" id="NPZB01000001">
    <property type="protein sequence ID" value="PNS08902.1"/>
    <property type="molecule type" value="Genomic_DNA"/>
</dbReference>
<dbReference type="PANTHER" id="PTHR45866">
    <property type="entry name" value="DNA GYRASE/TOPOISOMERASE SUBUNIT B"/>
    <property type="match status" value="1"/>
</dbReference>
<dbReference type="GO" id="GO:0003677">
    <property type="term" value="F:DNA binding"/>
    <property type="evidence" value="ECO:0007669"/>
    <property type="project" value="UniProtKB-KW"/>
</dbReference>
<comment type="catalytic activity">
    <reaction evidence="1">
        <text>ATP-dependent breakage, passage and rejoining of double-stranded DNA.</text>
        <dbReference type="EC" id="5.6.2.2"/>
    </reaction>
</comment>